<protein>
    <recommendedName>
        <fullName evidence="4">Asp hemolysin-like protein</fullName>
    </recommendedName>
</protein>
<comment type="caution">
    <text evidence="2">The sequence shown here is derived from an EMBL/GenBank/DDBJ whole genome shotgun (WGS) entry which is preliminary data.</text>
</comment>
<dbReference type="Pfam" id="PF06355">
    <property type="entry name" value="Aegerolysin"/>
    <property type="match status" value="1"/>
</dbReference>
<dbReference type="EMBL" id="MNBE01000776">
    <property type="protein sequence ID" value="OKO89221.1"/>
    <property type="molecule type" value="Genomic_DNA"/>
</dbReference>
<evidence type="ECO:0000313" key="3">
    <source>
        <dbReference type="Proteomes" id="UP000186955"/>
    </source>
</evidence>
<dbReference type="STRING" id="1316194.A0A1Q5SMI6"/>
<dbReference type="AlphaFoldDB" id="A0A1Q5SMI6"/>
<proteinExistence type="inferred from homology"/>
<reference evidence="2 3" key="1">
    <citation type="submission" date="2016-10" db="EMBL/GenBank/DDBJ databases">
        <title>Genome sequence of the ascomycete fungus Penicillium subrubescens.</title>
        <authorList>
            <person name="De Vries R.P."/>
            <person name="Peng M."/>
            <person name="Dilokpimol A."/>
            <person name="Hilden K."/>
            <person name="Makela M.R."/>
            <person name="Grigoriev I."/>
            <person name="Riley R."/>
            <person name="Granchi Z."/>
        </authorList>
    </citation>
    <scope>NUCLEOTIDE SEQUENCE [LARGE SCALE GENOMIC DNA]</scope>
    <source>
        <strain evidence="2 3">CBS 132785</strain>
    </source>
</reference>
<evidence type="ECO:0008006" key="4">
    <source>
        <dbReference type="Google" id="ProtNLM"/>
    </source>
</evidence>
<comment type="similarity">
    <text evidence="1">Belongs to the aegerolysin family.</text>
</comment>
<dbReference type="Gene3D" id="2.60.270.50">
    <property type="match status" value="1"/>
</dbReference>
<evidence type="ECO:0000256" key="1">
    <source>
        <dbReference type="ARBA" id="ARBA00010795"/>
    </source>
</evidence>
<name>A0A1Q5SMI6_9EURO</name>
<keyword evidence="3" id="KW-1185">Reference proteome</keyword>
<dbReference type="InterPro" id="IPR009413">
    <property type="entry name" value="Aegerolysin-typ"/>
</dbReference>
<gene>
    <name evidence="2" type="ORF">PENSUB_13856</name>
</gene>
<dbReference type="GO" id="GO:0019836">
    <property type="term" value="P:symbiont-mediated hemolysis of host erythrocyte"/>
    <property type="evidence" value="ECO:0007669"/>
    <property type="project" value="InterPro"/>
</dbReference>
<accession>A0A1Q5SMI6</accession>
<evidence type="ECO:0000313" key="2">
    <source>
        <dbReference type="EMBL" id="OKO89221.1"/>
    </source>
</evidence>
<dbReference type="OrthoDB" id="2727348at2759"/>
<organism evidence="2 3">
    <name type="scientific">Penicillium subrubescens</name>
    <dbReference type="NCBI Taxonomy" id="1316194"/>
    <lineage>
        <taxon>Eukaryota</taxon>
        <taxon>Fungi</taxon>
        <taxon>Dikarya</taxon>
        <taxon>Ascomycota</taxon>
        <taxon>Pezizomycotina</taxon>
        <taxon>Eurotiomycetes</taxon>
        <taxon>Eurotiomycetidae</taxon>
        <taxon>Eurotiales</taxon>
        <taxon>Aspergillaceae</taxon>
        <taxon>Penicillium</taxon>
    </lineage>
</organism>
<sequence>MATTNQYLDIIIEDDMKYDIRIENAQMESGEFYRLGNPNDVLTTDDINDMSIRHNGGSREICSICEPGSMLGPSGAIDLVDDVRDTRICTLTWHATLKPGEHNSFLIRNQDPKYRVDIGKWNESGPIGEVPVSVSEN</sequence>
<dbReference type="Proteomes" id="UP000186955">
    <property type="component" value="Unassembled WGS sequence"/>
</dbReference>